<evidence type="ECO:0000259" key="1">
    <source>
        <dbReference type="Pfam" id="PF08241"/>
    </source>
</evidence>
<proteinExistence type="predicted"/>
<dbReference type="Gene3D" id="3.40.50.150">
    <property type="entry name" value="Vaccinia Virus protein VP39"/>
    <property type="match status" value="1"/>
</dbReference>
<sequence length="196" mass="22653">MSPVWRRLVPRSVRLRSRLRWKNGRWRLATPDRVLLEDVIVPEFLGRDDVRRVLDVGVAWYTRTYPRLYRGIEYHTIDVDPAMQRIAGPHHRTLSMTELATVYPADTFDLIVCNGVFGWGLDTADDVARGLTACADVLRPGGWLVVGWNDMEGRRIPDLDALAARRFDRAVLPAARADHLVTDTHYAHRYDFFTRR</sequence>
<accession>A0A3S3MWS9</accession>
<dbReference type="Pfam" id="PF08241">
    <property type="entry name" value="Methyltransf_11"/>
    <property type="match status" value="1"/>
</dbReference>
<dbReference type="InterPro" id="IPR013216">
    <property type="entry name" value="Methyltransf_11"/>
</dbReference>
<dbReference type="GO" id="GO:0032259">
    <property type="term" value="P:methylation"/>
    <property type="evidence" value="ECO:0007669"/>
    <property type="project" value="UniProtKB-KW"/>
</dbReference>
<dbReference type="SUPFAM" id="SSF53335">
    <property type="entry name" value="S-adenosyl-L-methionine-dependent methyltransferases"/>
    <property type="match status" value="1"/>
</dbReference>
<evidence type="ECO:0000313" key="3">
    <source>
        <dbReference type="Proteomes" id="UP000285970"/>
    </source>
</evidence>
<comment type="caution">
    <text evidence="2">The sequence shown here is derived from an EMBL/GenBank/DDBJ whole genome shotgun (WGS) entry which is preliminary data.</text>
</comment>
<name>A0A3S3MWS9_9MICO</name>
<dbReference type="InterPro" id="IPR029063">
    <property type="entry name" value="SAM-dependent_MTases_sf"/>
</dbReference>
<gene>
    <name evidence="2" type="ORF">D8Y23_11620</name>
</gene>
<dbReference type="OrthoDB" id="9797252at2"/>
<reference evidence="2 3" key="1">
    <citation type="journal article" date="2018" name="Front. Microbiol.">
        <title>Novel Insights Into Bacterial Dimethylsulfoniopropionate Catabolism in the East China Sea.</title>
        <authorList>
            <person name="Liu J."/>
            <person name="Liu J."/>
            <person name="Zhang S.H."/>
            <person name="Liang J."/>
            <person name="Lin H."/>
            <person name="Song D."/>
            <person name="Yang G.P."/>
            <person name="Todd J.D."/>
            <person name="Zhang X.H."/>
        </authorList>
    </citation>
    <scope>NUCLEOTIDE SEQUENCE [LARGE SCALE GENOMIC DNA]</scope>
    <source>
        <strain evidence="2 3">ZYFD042</strain>
    </source>
</reference>
<dbReference type="CDD" id="cd02440">
    <property type="entry name" value="AdoMet_MTases"/>
    <property type="match status" value="1"/>
</dbReference>
<dbReference type="RefSeq" id="WP_128218287.1">
    <property type="nucleotide sequence ID" value="NZ_RBZY01000040.1"/>
</dbReference>
<protein>
    <submittedName>
        <fullName evidence="2">Class I SAM-dependent methyltransferase</fullName>
    </submittedName>
</protein>
<dbReference type="AlphaFoldDB" id="A0A3S3MWS9"/>
<dbReference type="GO" id="GO:0008757">
    <property type="term" value="F:S-adenosylmethionine-dependent methyltransferase activity"/>
    <property type="evidence" value="ECO:0007669"/>
    <property type="project" value="InterPro"/>
</dbReference>
<keyword evidence="2" id="KW-0808">Transferase</keyword>
<evidence type="ECO:0000313" key="2">
    <source>
        <dbReference type="EMBL" id="RWR17445.1"/>
    </source>
</evidence>
<keyword evidence="2" id="KW-0489">Methyltransferase</keyword>
<dbReference type="Proteomes" id="UP000285970">
    <property type="component" value="Unassembled WGS sequence"/>
</dbReference>
<dbReference type="EMBL" id="RBZY01000040">
    <property type="protein sequence ID" value="RWR17445.1"/>
    <property type="molecule type" value="Genomic_DNA"/>
</dbReference>
<feature type="domain" description="Methyltransferase type 11" evidence="1">
    <location>
        <begin position="56"/>
        <end position="146"/>
    </location>
</feature>
<organism evidence="2 3">
    <name type="scientific">Microbacterium enclense</name>
    <dbReference type="NCBI Taxonomy" id="993073"/>
    <lineage>
        <taxon>Bacteria</taxon>
        <taxon>Bacillati</taxon>
        <taxon>Actinomycetota</taxon>
        <taxon>Actinomycetes</taxon>
        <taxon>Micrococcales</taxon>
        <taxon>Microbacteriaceae</taxon>
        <taxon>Microbacterium</taxon>
    </lineage>
</organism>